<dbReference type="OrthoDB" id="8950604at2759"/>
<dbReference type="SUPFAM" id="SSF56436">
    <property type="entry name" value="C-type lectin-like"/>
    <property type="match status" value="1"/>
</dbReference>
<sequence length="254" mass="28917">MEEMYDSESPDSSAPSSAAPAGCLTRVSLPLLLLLVSLGLFFVLLVTTQVQVARIHQILQRETQGHQSNCNLDAISKVPGSQEQIQALMRSEEELHQLKASVASLCRPCPWEWQFFQGNCYFFSRTQQSWQDAASACKNDGTQLVIINSEMEQKFLQFWDIRKNQRTWTGLSDHHNEGSWRWVDNTPLQLSFWNDGEPNNHGDEDCMELIDEGWNDNKCNVKNFWICEKPAAHCPNLYLSPPPQSLNNCSCPQP</sequence>
<protein>
    <submittedName>
        <fullName evidence="6">CD209 antigen</fullName>
    </submittedName>
</protein>
<dbReference type="Pfam" id="PF00059">
    <property type="entry name" value="Lectin_C"/>
    <property type="match status" value="1"/>
</dbReference>
<dbReference type="InterPro" id="IPR016187">
    <property type="entry name" value="CTDL_fold"/>
</dbReference>
<dbReference type="InterPro" id="IPR016186">
    <property type="entry name" value="C-type_lectin-like/link_sf"/>
</dbReference>
<evidence type="ECO:0000256" key="1">
    <source>
        <dbReference type="ARBA" id="ARBA00022734"/>
    </source>
</evidence>
<dbReference type="CTD" id="30835"/>
<dbReference type="InterPro" id="IPR050111">
    <property type="entry name" value="C-type_lectin/snaclec_domain"/>
</dbReference>
<name>A0A8B7AZS3_ORYAF</name>
<proteinExistence type="predicted"/>
<keyword evidence="2" id="KW-1015">Disulfide bond</keyword>
<dbReference type="InterPro" id="IPR018378">
    <property type="entry name" value="C-type_lectin_CS"/>
</dbReference>
<keyword evidence="3" id="KW-1133">Transmembrane helix</keyword>
<dbReference type="PROSITE" id="PS50041">
    <property type="entry name" value="C_TYPE_LECTIN_2"/>
    <property type="match status" value="1"/>
</dbReference>
<dbReference type="CDD" id="cd03590">
    <property type="entry name" value="CLECT_DC-SIGN_like"/>
    <property type="match status" value="1"/>
</dbReference>
<dbReference type="Gene3D" id="3.10.100.10">
    <property type="entry name" value="Mannose-Binding Protein A, subunit A"/>
    <property type="match status" value="1"/>
</dbReference>
<evidence type="ECO:0000313" key="5">
    <source>
        <dbReference type="Proteomes" id="UP000694850"/>
    </source>
</evidence>
<organism evidence="5 6">
    <name type="scientific">Orycteropus afer afer</name>
    <dbReference type="NCBI Taxonomy" id="1230840"/>
    <lineage>
        <taxon>Eukaryota</taxon>
        <taxon>Metazoa</taxon>
        <taxon>Chordata</taxon>
        <taxon>Craniata</taxon>
        <taxon>Vertebrata</taxon>
        <taxon>Euteleostomi</taxon>
        <taxon>Mammalia</taxon>
        <taxon>Eutheria</taxon>
        <taxon>Afrotheria</taxon>
        <taxon>Tubulidentata</taxon>
        <taxon>Orycteropodidae</taxon>
        <taxon>Orycteropus</taxon>
    </lineage>
</organism>
<dbReference type="GeneID" id="103208010"/>
<dbReference type="SMART" id="SM00034">
    <property type="entry name" value="CLECT"/>
    <property type="match status" value="1"/>
</dbReference>
<keyword evidence="3" id="KW-0472">Membrane</keyword>
<feature type="transmembrane region" description="Helical" evidence="3">
    <location>
        <begin position="27"/>
        <end position="47"/>
    </location>
</feature>
<keyword evidence="1" id="KW-0430">Lectin</keyword>
<dbReference type="InterPro" id="IPR033989">
    <property type="entry name" value="CD209-like_CTLD"/>
</dbReference>
<gene>
    <name evidence="6" type="primary">CD209</name>
</gene>
<evidence type="ECO:0000256" key="3">
    <source>
        <dbReference type="SAM" id="Phobius"/>
    </source>
</evidence>
<reference evidence="6" key="1">
    <citation type="submission" date="2025-08" db="UniProtKB">
        <authorList>
            <consortium name="RefSeq"/>
        </authorList>
    </citation>
    <scope>IDENTIFICATION</scope>
</reference>
<keyword evidence="5" id="KW-1185">Reference proteome</keyword>
<dbReference type="InterPro" id="IPR001304">
    <property type="entry name" value="C-type_lectin-like"/>
</dbReference>
<dbReference type="RefSeq" id="XP_007951896.1">
    <property type="nucleotide sequence ID" value="XM_007953705.1"/>
</dbReference>
<dbReference type="GO" id="GO:0030246">
    <property type="term" value="F:carbohydrate binding"/>
    <property type="evidence" value="ECO:0007669"/>
    <property type="project" value="UniProtKB-KW"/>
</dbReference>
<evidence type="ECO:0000256" key="2">
    <source>
        <dbReference type="ARBA" id="ARBA00023157"/>
    </source>
</evidence>
<evidence type="ECO:0000313" key="6">
    <source>
        <dbReference type="RefSeq" id="XP_007951896.1"/>
    </source>
</evidence>
<dbReference type="Proteomes" id="UP000694850">
    <property type="component" value="Unplaced"/>
</dbReference>
<accession>A0A8B7AZS3</accession>
<feature type="domain" description="C-type lectin" evidence="4">
    <location>
        <begin position="116"/>
        <end position="228"/>
    </location>
</feature>
<keyword evidence="3" id="KW-0812">Transmembrane</keyword>
<evidence type="ECO:0000259" key="4">
    <source>
        <dbReference type="PROSITE" id="PS50041"/>
    </source>
</evidence>
<dbReference type="AlphaFoldDB" id="A0A8B7AZS3"/>
<dbReference type="PANTHER" id="PTHR22803">
    <property type="entry name" value="MANNOSE, PHOSPHOLIPASE, LECTIN RECEPTOR RELATED"/>
    <property type="match status" value="1"/>
</dbReference>
<dbReference type="PROSITE" id="PS00615">
    <property type="entry name" value="C_TYPE_LECTIN_1"/>
    <property type="match status" value="1"/>
</dbReference>